<dbReference type="AlphaFoldDB" id="A0A4R5BFI7"/>
<dbReference type="OrthoDB" id="1666512at2"/>
<dbReference type="InterPro" id="IPR023214">
    <property type="entry name" value="HAD_sf"/>
</dbReference>
<dbReference type="Gene3D" id="3.40.50.1000">
    <property type="entry name" value="HAD superfamily/HAD-like"/>
    <property type="match status" value="1"/>
</dbReference>
<evidence type="ECO:0000313" key="1">
    <source>
        <dbReference type="EMBL" id="TDD82412.1"/>
    </source>
</evidence>
<keyword evidence="2" id="KW-1185">Reference proteome</keyword>
<evidence type="ECO:0000313" key="2">
    <source>
        <dbReference type="Proteomes" id="UP000295578"/>
    </source>
</evidence>
<proteinExistence type="predicted"/>
<dbReference type="PIRSF" id="PIRSF030802">
    <property type="entry name" value="UCP030802"/>
    <property type="match status" value="1"/>
</dbReference>
<name>A0A4R5BFI7_9ACTN</name>
<comment type="caution">
    <text evidence="1">The sequence shown here is derived from an EMBL/GenBank/DDBJ whole genome shotgun (WGS) entry which is preliminary data.</text>
</comment>
<reference evidence="1 2" key="1">
    <citation type="submission" date="2019-03" db="EMBL/GenBank/DDBJ databases">
        <title>Draft genome sequences of novel Actinobacteria.</title>
        <authorList>
            <person name="Sahin N."/>
            <person name="Ay H."/>
            <person name="Saygin H."/>
        </authorList>
    </citation>
    <scope>NUCLEOTIDE SEQUENCE [LARGE SCALE GENOMIC DNA]</scope>
    <source>
        <strain evidence="1 2">DSM 45941</strain>
    </source>
</reference>
<dbReference type="Proteomes" id="UP000295578">
    <property type="component" value="Unassembled WGS sequence"/>
</dbReference>
<sequence length="268" mass="28808">MTVLVCSDLDRTLIYSAAAFALDGPDETMPRLLCVEFYQGAPLSYLTEPSARTLEALSAAATFVPTTTRTPEQYRRVHLLEKPPPYAICANGGHILVDGVDDREWAAAVRERVAEGCAPLADVQHHLAQTGGDFVLKRRTASDLFAYTVVDRASVPPGWVEDLTEWCAERGWRTSLQGRKVYCLPACLTKAAAAQEVAHRAGASTMLAAGDSLLDIELLEAAHLSIRPAHGELHDTGWTSRTTAVTAARGIAAGEEIAAWLLDRAAGA</sequence>
<dbReference type="SUPFAM" id="SSF56784">
    <property type="entry name" value="HAD-like"/>
    <property type="match status" value="1"/>
</dbReference>
<dbReference type="InterPro" id="IPR024197">
    <property type="entry name" value="TPP-like"/>
</dbReference>
<dbReference type="RefSeq" id="WP_132198309.1">
    <property type="nucleotide sequence ID" value="NZ_SMKY01000065.1"/>
</dbReference>
<keyword evidence="1" id="KW-0378">Hydrolase</keyword>
<gene>
    <name evidence="1" type="ORF">E1293_16610</name>
</gene>
<organism evidence="1 2">
    <name type="scientific">Actinomadura darangshiensis</name>
    <dbReference type="NCBI Taxonomy" id="705336"/>
    <lineage>
        <taxon>Bacteria</taxon>
        <taxon>Bacillati</taxon>
        <taxon>Actinomycetota</taxon>
        <taxon>Actinomycetes</taxon>
        <taxon>Streptosporangiales</taxon>
        <taxon>Thermomonosporaceae</taxon>
        <taxon>Actinomadura</taxon>
    </lineage>
</organism>
<protein>
    <submittedName>
        <fullName evidence="1">HAD family hydrolase</fullName>
    </submittedName>
</protein>
<accession>A0A4R5BFI7</accession>
<dbReference type="InterPro" id="IPR036412">
    <property type="entry name" value="HAD-like_sf"/>
</dbReference>
<dbReference type="GO" id="GO:0016787">
    <property type="term" value="F:hydrolase activity"/>
    <property type="evidence" value="ECO:0007669"/>
    <property type="project" value="UniProtKB-KW"/>
</dbReference>
<dbReference type="EMBL" id="SMKY01000065">
    <property type="protein sequence ID" value="TDD82412.1"/>
    <property type="molecule type" value="Genomic_DNA"/>
</dbReference>